<evidence type="ECO:0000313" key="5">
    <source>
        <dbReference type="RefSeq" id="XP_034231192.1"/>
    </source>
</evidence>
<keyword evidence="2" id="KW-0732">Signal</keyword>
<dbReference type="GeneID" id="117639538"/>
<dbReference type="InterPro" id="IPR008979">
    <property type="entry name" value="Galactose-bd-like_sf"/>
</dbReference>
<keyword evidence="4" id="KW-1185">Reference proteome</keyword>
<reference evidence="5" key="1">
    <citation type="submission" date="2025-08" db="UniProtKB">
        <authorList>
            <consortium name="RefSeq"/>
        </authorList>
    </citation>
    <scope>IDENTIFICATION</scope>
    <source>
        <tissue evidence="5">Total insect</tissue>
    </source>
</reference>
<feature type="domain" description="NADH:ubiquinone oxidoreductase intermediate-associated protein 30" evidence="3">
    <location>
        <begin position="34"/>
        <end position="200"/>
    </location>
</feature>
<dbReference type="SUPFAM" id="SSF49785">
    <property type="entry name" value="Galactose-binding domain-like"/>
    <property type="match status" value="1"/>
</dbReference>
<dbReference type="InParanoid" id="A0A6P8YBT3"/>
<name>A0A6P8YBT3_THRPL</name>
<comment type="similarity">
    <text evidence="1">Belongs to the CIA30 family.</text>
</comment>
<dbReference type="KEGG" id="tpal:117639538"/>
<feature type="signal peptide" evidence="2">
    <location>
        <begin position="1"/>
        <end position="24"/>
    </location>
</feature>
<accession>A0A6P8YBT3</accession>
<dbReference type="OrthoDB" id="426386at2759"/>
<feature type="chain" id="PRO_5027813565" evidence="2">
    <location>
        <begin position="25"/>
        <end position="206"/>
    </location>
</feature>
<dbReference type="RefSeq" id="XP_034231192.1">
    <property type="nucleotide sequence ID" value="XM_034375301.1"/>
</dbReference>
<dbReference type="Pfam" id="PF08547">
    <property type="entry name" value="CIA30"/>
    <property type="match status" value="1"/>
</dbReference>
<evidence type="ECO:0000259" key="3">
    <source>
        <dbReference type="Pfam" id="PF08547"/>
    </source>
</evidence>
<dbReference type="GO" id="GO:0051082">
    <property type="term" value="F:unfolded protein binding"/>
    <property type="evidence" value="ECO:0007669"/>
    <property type="project" value="TreeGrafter"/>
</dbReference>
<evidence type="ECO:0000256" key="2">
    <source>
        <dbReference type="SAM" id="SignalP"/>
    </source>
</evidence>
<dbReference type="PANTHER" id="PTHR13194:SF19">
    <property type="entry name" value="NAD(P)-BINDING ROSSMANN-FOLD SUPERFAMILY PROTEIN"/>
    <property type="match status" value="1"/>
</dbReference>
<evidence type="ECO:0000313" key="4">
    <source>
        <dbReference type="Proteomes" id="UP000515158"/>
    </source>
</evidence>
<evidence type="ECO:0000256" key="1">
    <source>
        <dbReference type="ARBA" id="ARBA00007884"/>
    </source>
</evidence>
<gene>
    <name evidence="5" type="primary">LOC117639538</name>
</gene>
<proteinExistence type="inferred from homology"/>
<dbReference type="PANTHER" id="PTHR13194">
    <property type="entry name" value="COMPLEX I INTERMEDIATE-ASSOCIATED PROTEIN 30"/>
    <property type="match status" value="1"/>
</dbReference>
<dbReference type="Proteomes" id="UP000515158">
    <property type="component" value="Unplaced"/>
</dbReference>
<protein>
    <submittedName>
        <fullName evidence="5">Uncharacterized protein LOC117639538</fullName>
    </submittedName>
</protein>
<organism evidence="5">
    <name type="scientific">Thrips palmi</name>
    <name type="common">Melon thrips</name>
    <dbReference type="NCBI Taxonomy" id="161013"/>
    <lineage>
        <taxon>Eukaryota</taxon>
        <taxon>Metazoa</taxon>
        <taxon>Ecdysozoa</taxon>
        <taxon>Arthropoda</taxon>
        <taxon>Hexapoda</taxon>
        <taxon>Insecta</taxon>
        <taxon>Pterygota</taxon>
        <taxon>Neoptera</taxon>
        <taxon>Paraneoptera</taxon>
        <taxon>Thysanoptera</taxon>
        <taxon>Terebrantia</taxon>
        <taxon>Thripoidea</taxon>
        <taxon>Thripidae</taxon>
        <taxon>Thrips</taxon>
    </lineage>
</organism>
<dbReference type="AlphaFoldDB" id="A0A6P8YBT3"/>
<sequence>MISGRRVLAAFALCSSALLTMSAAESSSFVKIADFTSPLARVDDWVEQSDTVRKVGMSKAALVLQQTQEFQRAVFFTLLNPQPNGAGFAGVRTFTQLNLTNRSAIVLYCRAQGKNFQYKVVLRHRGLDDEPNPTYEQTFQVQPDKFVLVSLPLKDFLPYYRGQQVKDIPLDVTNITSVGLQVAGGVYLPTKQSGASSLEIDYIRAE</sequence>
<dbReference type="InterPro" id="IPR039131">
    <property type="entry name" value="NDUFAF1"/>
</dbReference>
<dbReference type="GO" id="GO:0010257">
    <property type="term" value="P:NADH dehydrogenase complex assembly"/>
    <property type="evidence" value="ECO:0007669"/>
    <property type="project" value="TreeGrafter"/>
</dbReference>
<dbReference type="InterPro" id="IPR013857">
    <property type="entry name" value="NADH-UbQ_OxRdtase-assoc_prot30"/>
</dbReference>